<organism evidence="1 2">
    <name type="scientific">Campylobacter canadensis</name>
    <dbReference type="NCBI Taxonomy" id="449520"/>
    <lineage>
        <taxon>Bacteria</taxon>
        <taxon>Pseudomonadati</taxon>
        <taxon>Campylobacterota</taxon>
        <taxon>Epsilonproteobacteria</taxon>
        <taxon>Campylobacterales</taxon>
        <taxon>Campylobacteraceae</taxon>
        <taxon>Campylobacter</taxon>
    </lineage>
</organism>
<dbReference type="EMBL" id="JACGBB010000002">
    <property type="protein sequence ID" value="MBZ7986715.1"/>
    <property type="molecule type" value="Genomic_DNA"/>
</dbReference>
<evidence type="ECO:0000313" key="1">
    <source>
        <dbReference type="EMBL" id="MBZ7986715.1"/>
    </source>
</evidence>
<evidence type="ECO:0000313" key="2">
    <source>
        <dbReference type="Proteomes" id="UP000786183"/>
    </source>
</evidence>
<accession>A0ABS7WPM6</accession>
<dbReference type="RefSeq" id="WP_224325113.1">
    <property type="nucleotide sequence ID" value="NZ_JACGBB010000002.1"/>
</dbReference>
<sequence>MLNKIKIALTSQDDDELMQAINELDSDYAKSLNADELAEFQALIAECKKVITSKKAQSIKQQQKLKELANYAKL</sequence>
<keyword evidence="2" id="KW-1185">Reference proteome</keyword>
<comment type="caution">
    <text evidence="1">The sequence shown here is derived from an EMBL/GenBank/DDBJ whole genome shotgun (WGS) entry which is preliminary data.</text>
</comment>
<protein>
    <submittedName>
        <fullName evidence="1">Uncharacterized protein</fullName>
    </submittedName>
</protein>
<gene>
    <name evidence="1" type="ORF">AVCANL283_01115</name>
</gene>
<name>A0ABS7WPM6_9BACT</name>
<proteinExistence type="predicted"/>
<dbReference type="Proteomes" id="UP000786183">
    <property type="component" value="Unassembled WGS sequence"/>
</dbReference>
<reference evidence="1 2" key="1">
    <citation type="submission" date="2020-07" db="EMBL/GenBank/DDBJ databases">
        <title>Transfer of Campylobacter canadensis to the novel genus Avispirillum gen. nov., that also includes two novel species recovered from migratory waterfowl: Avispirillum anseris sp. nov. and Avispirillum brantae sp. nov.</title>
        <authorList>
            <person name="Miller W.G."/>
            <person name="Chapman M.H."/>
            <person name="Yee E."/>
            <person name="Inglis G.D."/>
        </authorList>
    </citation>
    <scope>NUCLEOTIDE SEQUENCE [LARGE SCALE GENOMIC DNA]</scope>
    <source>
        <strain evidence="1 2">L283</strain>
    </source>
</reference>